<keyword evidence="3" id="KW-1185">Reference proteome</keyword>
<evidence type="ECO:0000313" key="3">
    <source>
        <dbReference type="Proteomes" id="UP000521943"/>
    </source>
</evidence>
<feature type="domain" description="VOC" evidence="1">
    <location>
        <begin position="70"/>
        <end position="195"/>
    </location>
</feature>
<dbReference type="OrthoDB" id="10249419at2759"/>
<protein>
    <submittedName>
        <fullName evidence="2">Putative lactoylglutathione lyase</fullName>
    </submittedName>
</protein>
<dbReference type="InterPro" id="IPR037523">
    <property type="entry name" value="VOC_core"/>
</dbReference>
<dbReference type="EMBL" id="JACGCI010000020">
    <property type="protein sequence ID" value="KAF6757925.1"/>
    <property type="molecule type" value="Genomic_DNA"/>
</dbReference>
<dbReference type="Pfam" id="PF00903">
    <property type="entry name" value="Glyoxalase"/>
    <property type="match status" value="1"/>
</dbReference>
<name>A0A8H6M7P8_9AGAR</name>
<dbReference type="PANTHER" id="PTHR35006:SF2">
    <property type="entry name" value="GLYOXALASE FAMILY PROTEIN (AFU_ORTHOLOGUE AFUA_5G14830)"/>
    <property type="match status" value="1"/>
</dbReference>
<dbReference type="GO" id="GO:0016829">
    <property type="term" value="F:lyase activity"/>
    <property type="evidence" value="ECO:0007669"/>
    <property type="project" value="UniProtKB-KW"/>
</dbReference>
<dbReference type="AlphaFoldDB" id="A0A8H6M7P8"/>
<gene>
    <name evidence="2" type="ORF">DFP72DRAFT_209078</name>
</gene>
<dbReference type="SUPFAM" id="SSF54593">
    <property type="entry name" value="Glyoxalase/Bleomycin resistance protein/Dihydroxybiphenyl dioxygenase"/>
    <property type="match status" value="1"/>
</dbReference>
<dbReference type="PANTHER" id="PTHR35006">
    <property type="entry name" value="GLYOXALASE FAMILY PROTEIN (AFU_ORTHOLOGUE AFUA_5G14830)"/>
    <property type="match status" value="1"/>
</dbReference>
<accession>A0A8H6M7P8</accession>
<reference evidence="2 3" key="1">
    <citation type="submission" date="2020-07" db="EMBL/GenBank/DDBJ databases">
        <title>Comparative genomics of pyrophilous fungi reveals a link between fire events and developmental genes.</title>
        <authorList>
            <consortium name="DOE Joint Genome Institute"/>
            <person name="Steindorff A.S."/>
            <person name="Carver A."/>
            <person name="Calhoun S."/>
            <person name="Stillman K."/>
            <person name="Liu H."/>
            <person name="Lipzen A."/>
            <person name="Pangilinan J."/>
            <person name="Labutti K."/>
            <person name="Bruns T.D."/>
            <person name="Grigoriev I.V."/>
        </authorList>
    </citation>
    <scope>NUCLEOTIDE SEQUENCE [LARGE SCALE GENOMIC DNA]</scope>
    <source>
        <strain evidence="2 3">CBS 144469</strain>
    </source>
</reference>
<dbReference type="InterPro" id="IPR004360">
    <property type="entry name" value="Glyas_Fos-R_dOase_dom"/>
</dbReference>
<dbReference type="PROSITE" id="PS51819">
    <property type="entry name" value="VOC"/>
    <property type="match status" value="1"/>
</dbReference>
<evidence type="ECO:0000313" key="2">
    <source>
        <dbReference type="EMBL" id="KAF6757925.1"/>
    </source>
</evidence>
<sequence length="199" mass="21691">MLDANHIIVLTQLSKGRSMRTAAHVSTKREGLLYGSSNDSTLRQSSTSCLATTSDKDLCLYHIHPKLTMPISHLGIRVSDIASSKAFYDAALAPLGTKVEMTFQEGKVLGYAAKKNPYFWIHEHKVSGDAAKEGRPVHIAFEAKSKEEVQAFYNAAIAAGGKDNGAPGPRPNYTPNYWGAFVHDPEGNNIEAVFFIPNV</sequence>
<proteinExistence type="predicted"/>
<dbReference type="Gene3D" id="3.10.180.10">
    <property type="entry name" value="2,3-Dihydroxybiphenyl 1,2-Dioxygenase, domain 1"/>
    <property type="match status" value="1"/>
</dbReference>
<evidence type="ECO:0000259" key="1">
    <source>
        <dbReference type="PROSITE" id="PS51819"/>
    </source>
</evidence>
<dbReference type="Proteomes" id="UP000521943">
    <property type="component" value="Unassembled WGS sequence"/>
</dbReference>
<comment type="caution">
    <text evidence="2">The sequence shown here is derived from an EMBL/GenBank/DDBJ whole genome shotgun (WGS) entry which is preliminary data.</text>
</comment>
<organism evidence="2 3">
    <name type="scientific">Ephemerocybe angulata</name>
    <dbReference type="NCBI Taxonomy" id="980116"/>
    <lineage>
        <taxon>Eukaryota</taxon>
        <taxon>Fungi</taxon>
        <taxon>Dikarya</taxon>
        <taxon>Basidiomycota</taxon>
        <taxon>Agaricomycotina</taxon>
        <taxon>Agaricomycetes</taxon>
        <taxon>Agaricomycetidae</taxon>
        <taxon>Agaricales</taxon>
        <taxon>Agaricineae</taxon>
        <taxon>Psathyrellaceae</taxon>
        <taxon>Ephemerocybe</taxon>
    </lineage>
</organism>
<dbReference type="InterPro" id="IPR029068">
    <property type="entry name" value="Glyas_Bleomycin-R_OHBP_Dase"/>
</dbReference>
<dbReference type="CDD" id="cd07262">
    <property type="entry name" value="VOC_like"/>
    <property type="match status" value="1"/>
</dbReference>
<keyword evidence="2" id="KW-0456">Lyase</keyword>